<organism evidence="2 3">
    <name type="scientific">Thermoproteota archaeon</name>
    <dbReference type="NCBI Taxonomy" id="2056631"/>
    <lineage>
        <taxon>Archaea</taxon>
        <taxon>Thermoproteota</taxon>
    </lineage>
</organism>
<dbReference type="Gene3D" id="3.30.870.10">
    <property type="entry name" value="Endonuclease Chain A"/>
    <property type="match status" value="1"/>
</dbReference>
<dbReference type="InterPro" id="IPR036390">
    <property type="entry name" value="WH_DNA-bd_sf"/>
</dbReference>
<dbReference type="SUPFAM" id="SSF46785">
    <property type="entry name" value="Winged helix' DNA-binding domain"/>
    <property type="match status" value="1"/>
</dbReference>
<dbReference type="SUPFAM" id="SSF56024">
    <property type="entry name" value="Phospholipase D/nuclease"/>
    <property type="match status" value="1"/>
</dbReference>
<reference evidence="2 3" key="1">
    <citation type="submission" date="2018-06" db="EMBL/GenBank/DDBJ databases">
        <title>Extensive metabolic versatility and redundancy in microbially diverse, dynamic hydrothermal sediments.</title>
        <authorList>
            <person name="Dombrowski N."/>
            <person name="Teske A."/>
            <person name="Baker B.J."/>
        </authorList>
    </citation>
    <scope>NUCLEOTIDE SEQUENCE [LARGE SCALE GENOMIC DNA]</scope>
    <source>
        <strain evidence="2">B34_G17</strain>
    </source>
</reference>
<comment type="caution">
    <text evidence="2">The sequence shown here is derived from an EMBL/GenBank/DDBJ whole genome shotgun (WGS) entry which is preliminary data.</text>
</comment>
<evidence type="ECO:0000313" key="3">
    <source>
        <dbReference type="Proteomes" id="UP000272051"/>
    </source>
</evidence>
<protein>
    <recommendedName>
        <fullName evidence="1">PLD phosphodiesterase domain-containing protein</fullName>
    </recommendedName>
</protein>
<dbReference type="InterPro" id="IPR001736">
    <property type="entry name" value="PLipase_D/transphosphatidylase"/>
</dbReference>
<name>A0A497EZY3_9CREN</name>
<proteinExistence type="predicted"/>
<evidence type="ECO:0000259" key="1">
    <source>
        <dbReference type="PROSITE" id="PS50035"/>
    </source>
</evidence>
<dbReference type="AlphaFoldDB" id="A0A497EZY3"/>
<feature type="domain" description="PLD phosphodiesterase" evidence="1">
    <location>
        <begin position="214"/>
        <end position="236"/>
    </location>
</feature>
<dbReference type="GO" id="GO:0003824">
    <property type="term" value="F:catalytic activity"/>
    <property type="evidence" value="ECO:0007669"/>
    <property type="project" value="InterPro"/>
</dbReference>
<gene>
    <name evidence="2" type="ORF">DRJ33_03350</name>
</gene>
<dbReference type="EMBL" id="QMQX01000045">
    <property type="protein sequence ID" value="RLE52602.1"/>
    <property type="molecule type" value="Genomic_DNA"/>
</dbReference>
<dbReference type="Pfam" id="PF13091">
    <property type="entry name" value="PLDc_2"/>
    <property type="match status" value="1"/>
</dbReference>
<sequence length="271" mass="30733">MKLMEEIDVESIKTKVMKILEAARAPITSRDLLQRTAVSPSALSLALSKLYKEGAVRRIYTEEYDPTRPFDTVSWVLAEKGKSGVKTEAEDTSPIEDRIKLVMSIPLSMHATKTQLLNSFNAVDFLDAYVHVIELAQNELRIMCPVIDAYGIFPIMSKITKNPTLTVRTITELSKSKDLLYLLDIVDRNRFQVADAFRATKINNNQTRKISGVHTKMIVADDEAALVGSFNFSRHHYLVNFDLGFLIYDRDMVKVLSRLFDDLWSYVASSC</sequence>
<dbReference type="PROSITE" id="PS50035">
    <property type="entry name" value="PLD"/>
    <property type="match status" value="1"/>
</dbReference>
<dbReference type="Proteomes" id="UP000272051">
    <property type="component" value="Unassembled WGS sequence"/>
</dbReference>
<evidence type="ECO:0000313" key="2">
    <source>
        <dbReference type="EMBL" id="RLE52602.1"/>
    </source>
</evidence>
<dbReference type="InterPro" id="IPR025202">
    <property type="entry name" value="PLD-like_dom"/>
</dbReference>
<accession>A0A497EZY3</accession>